<gene>
    <name evidence="2" type="ORF">GCM10022207_67380</name>
</gene>
<dbReference type="Proteomes" id="UP001501563">
    <property type="component" value="Unassembled WGS sequence"/>
</dbReference>
<dbReference type="InterPro" id="IPR053847">
    <property type="entry name" value="DUF6928"/>
</dbReference>
<keyword evidence="3" id="KW-1185">Reference proteome</keyword>
<protein>
    <recommendedName>
        <fullName evidence="4">T6SS immunity protein Tdi1 C-terminal domain-containing protein</fullName>
    </recommendedName>
</protein>
<name>A0ABP7L0I1_9ACTN</name>
<dbReference type="RefSeq" id="WP_345553037.1">
    <property type="nucleotide sequence ID" value="NZ_BAAAZA010000026.1"/>
</dbReference>
<evidence type="ECO:0008006" key="4">
    <source>
        <dbReference type="Google" id="ProtNLM"/>
    </source>
</evidence>
<organism evidence="2 3">
    <name type="scientific">Streptomyces lannensis</name>
    <dbReference type="NCBI Taxonomy" id="766498"/>
    <lineage>
        <taxon>Bacteria</taxon>
        <taxon>Bacillati</taxon>
        <taxon>Actinomycetota</taxon>
        <taxon>Actinomycetes</taxon>
        <taxon>Kitasatosporales</taxon>
        <taxon>Streptomycetaceae</taxon>
        <taxon>Streptomyces</taxon>
    </lineage>
</organism>
<sequence>MPYSPGGQRTVPADEDGLGPQDRVSAAPRAQIVLHAARGLAFAVWDDGKLVRSLSLSPDSGIIEDIGERLPFELPYWEGRQPVKPFPPFEDEDPYPLPFHPLGLGERALLELFGFYVEGFSDEDDAPEPVVDIWDVELHGFRVTATRQDEATD</sequence>
<accession>A0ABP7L0I1</accession>
<evidence type="ECO:0000313" key="2">
    <source>
        <dbReference type="EMBL" id="GAA3890339.1"/>
    </source>
</evidence>
<comment type="caution">
    <text evidence="2">The sequence shown here is derived from an EMBL/GenBank/DDBJ whole genome shotgun (WGS) entry which is preliminary data.</text>
</comment>
<feature type="region of interest" description="Disordered" evidence="1">
    <location>
        <begin position="1"/>
        <end position="22"/>
    </location>
</feature>
<evidence type="ECO:0000256" key="1">
    <source>
        <dbReference type="SAM" id="MobiDB-lite"/>
    </source>
</evidence>
<evidence type="ECO:0000313" key="3">
    <source>
        <dbReference type="Proteomes" id="UP001501563"/>
    </source>
</evidence>
<proteinExistence type="predicted"/>
<dbReference type="EMBL" id="BAAAZA010000026">
    <property type="protein sequence ID" value="GAA3890339.1"/>
    <property type="molecule type" value="Genomic_DNA"/>
</dbReference>
<dbReference type="Pfam" id="PF21997">
    <property type="entry name" value="DUF6928"/>
    <property type="match status" value="1"/>
</dbReference>
<reference evidence="3" key="1">
    <citation type="journal article" date="2019" name="Int. J. Syst. Evol. Microbiol.">
        <title>The Global Catalogue of Microorganisms (GCM) 10K type strain sequencing project: providing services to taxonomists for standard genome sequencing and annotation.</title>
        <authorList>
            <consortium name="The Broad Institute Genomics Platform"/>
            <consortium name="The Broad Institute Genome Sequencing Center for Infectious Disease"/>
            <person name="Wu L."/>
            <person name="Ma J."/>
        </authorList>
    </citation>
    <scope>NUCLEOTIDE SEQUENCE [LARGE SCALE GENOMIC DNA]</scope>
    <source>
        <strain evidence="3">JCM 16578</strain>
    </source>
</reference>